<organism evidence="8 9">
    <name type="scientific">Cirrhinus mrigala</name>
    <name type="common">Mrigala</name>
    <dbReference type="NCBI Taxonomy" id="683832"/>
    <lineage>
        <taxon>Eukaryota</taxon>
        <taxon>Metazoa</taxon>
        <taxon>Chordata</taxon>
        <taxon>Craniata</taxon>
        <taxon>Vertebrata</taxon>
        <taxon>Euteleostomi</taxon>
        <taxon>Actinopterygii</taxon>
        <taxon>Neopterygii</taxon>
        <taxon>Teleostei</taxon>
        <taxon>Ostariophysi</taxon>
        <taxon>Cypriniformes</taxon>
        <taxon>Cyprinidae</taxon>
        <taxon>Labeoninae</taxon>
        <taxon>Labeonini</taxon>
        <taxon>Cirrhinus</taxon>
    </lineage>
</organism>
<comment type="caution">
    <text evidence="6">Lacks conserved residue(s) required for the propagation of feature annotation.</text>
</comment>
<comment type="subcellular location">
    <subcellularLocation>
        <location evidence="1 6">Membrane</location>
        <topology evidence="1 6">Multi-pass membrane protein</topology>
    </subcellularLocation>
</comment>
<feature type="domain" description="Anoctamin transmembrane" evidence="7">
    <location>
        <begin position="1"/>
        <end position="68"/>
    </location>
</feature>
<evidence type="ECO:0000256" key="5">
    <source>
        <dbReference type="ARBA" id="ARBA00023136"/>
    </source>
</evidence>
<dbReference type="Pfam" id="PF04547">
    <property type="entry name" value="Anoctamin"/>
    <property type="match status" value="1"/>
</dbReference>
<keyword evidence="3 6" id="KW-0812">Transmembrane</keyword>
<evidence type="ECO:0000259" key="7">
    <source>
        <dbReference type="Pfam" id="PF04547"/>
    </source>
</evidence>
<dbReference type="Proteomes" id="UP001529510">
    <property type="component" value="Unassembled WGS sequence"/>
</dbReference>
<protein>
    <recommendedName>
        <fullName evidence="6">Anoctamin</fullName>
    </recommendedName>
</protein>
<evidence type="ECO:0000256" key="6">
    <source>
        <dbReference type="RuleBase" id="RU280814"/>
    </source>
</evidence>
<comment type="caution">
    <text evidence="8">The sequence shown here is derived from an EMBL/GenBank/DDBJ whole genome shotgun (WGS) entry which is preliminary data.</text>
</comment>
<evidence type="ECO:0000256" key="2">
    <source>
        <dbReference type="ARBA" id="ARBA00009671"/>
    </source>
</evidence>
<dbReference type="InterPro" id="IPR007632">
    <property type="entry name" value="Anoctamin"/>
</dbReference>
<dbReference type="PANTHER" id="PTHR12308">
    <property type="entry name" value="ANOCTAMIN"/>
    <property type="match status" value="1"/>
</dbReference>
<name>A0ABD0MWY4_CIRMR</name>
<proteinExistence type="inferred from homology"/>
<gene>
    <name evidence="8" type="ORF">M9458_048753</name>
</gene>
<dbReference type="GO" id="GO:0016020">
    <property type="term" value="C:membrane"/>
    <property type="evidence" value="ECO:0007669"/>
    <property type="project" value="UniProtKB-SubCell"/>
</dbReference>
<dbReference type="EMBL" id="JAMKFB020000025">
    <property type="protein sequence ID" value="KAL0154490.1"/>
    <property type="molecule type" value="Genomic_DNA"/>
</dbReference>
<feature type="non-terminal residue" evidence="8">
    <location>
        <position position="1"/>
    </location>
</feature>
<evidence type="ECO:0000313" key="8">
    <source>
        <dbReference type="EMBL" id="KAL0154490.1"/>
    </source>
</evidence>
<dbReference type="InterPro" id="IPR049452">
    <property type="entry name" value="Anoctamin_TM"/>
</dbReference>
<dbReference type="PANTHER" id="PTHR12308:SF23">
    <property type="entry name" value="ANOCTAMIN-5"/>
    <property type="match status" value="1"/>
</dbReference>
<evidence type="ECO:0000256" key="1">
    <source>
        <dbReference type="ARBA" id="ARBA00004141"/>
    </source>
</evidence>
<reference evidence="8 9" key="1">
    <citation type="submission" date="2024-05" db="EMBL/GenBank/DDBJ databases">
        <title>Genome sequencing and assembly of Indian major carp, Cirrhinus mrigala (Hamilton, 1822).</title>
        <authorList>
            <person name="Mohindra V."/>
            <person name="Chowdhury L.M."/>
            <person name="Lal K."/>
            <person name="Jena J.K."/>
        </authorList>
    </citation>
    <scope>NUCLEOTIDE SEQUENCE [LARGE SCALE GENOMIC DNA]</scope>
    <source>
        <strain evidence="8">CM1030</strain>
        <tissue evidence="8">Blood</tissue>
    </source>
</reference>
<keyword evidence="5 6" id="KW-0472">Membrane</keyword>
<sequence length="68" mass="7648">IQFGFITLFVASFPLAPLLALMNNILEVRVDAWKFTTQFRRPVAAKAHNIGAWNEILNMIAVFSVVTN</sequence>
<dbReference type="AlphaFoldDB" id="A0ABD0MWY4"/>
<keyword evidence="4 6" id="KW-1133">Transmembrane helix</keyword>
<feature type="transmembrane region" description="Helical" evidence="6">
    <location>
        <begin position="6"/>
        <end position="26"/>
    </location>
</feature>
<comment type="similarity">
    <text evidence="2 6">Belongs to the anoctamin family.</text>
</comment>
<evidence type="ECO:0000256" key="3">
    <source>
        <dbReference type="ARBA" id="ARBA00022692"/>
    </source>
</evidence>
<evidence type="ECO:0000256" key="4">
    <source>
        <dbReference type="ARBA" id="ARBA00022989"/>
    </source>
</evidence>
<accession>A0ABD0MWY4</accession>
<keyword evidence="9" id="KW-1185">Reference proteome</keyword>
<feature type="non-terminal residue" evidence="8">
    <location>
        <position position="68"/>
    </location>
</feature>
<evidence type="ECO:0000313" key="9">
    <source>
        <dbReference type="Proteomes" id="UP001529510"/>
    </source>
</evidence>